<evidence type="ECO:0000313" key="4">
    <source>
        <dbReference type="Proteomes" id="UP001642406"/>
    </source>
</evidence>
<sequence length="503" mass="56761">MSSPPSECIAPSSEPDPTETLPGATIASRAEECRDAMFKSTDFLHKYEDGGTRSAKMRDLTGRFNIWASNMGVFAAFHASLDYRLRDLEEAKVLMLEHLDSMLKRTSRCSFSYQDENLSGRASPADEEIPDIEERNLANLTSQWELVRMRKFKLQNSNQLMPEEEQRRDKILAGFILRTESTTFQKGKEKTDTPHGEPFSGLSETPTRPLIENNVWMVPFDRNTSFTGRDLELKVVRTWLFTEDKPAKIAITGLGGIGKTHLVIELLYRLRDEDKNCSFLWISATSEESLSQAYSEAAKKLGISGYDDKTADVKKLMQDYLSSEGAGRWVMVFDNADDVSMWFNESAGESGRLIDYLPDSRYGSIIFTTRNKQAAVRLAGRSIVEVSTMDEADSEQVLRNCLLDSRDHLNNREDVVALLARLTYLPLAIVQAAAYINENKIGLGDYLLLLESQEEDVVDLLGEDFEDDVPACAVANTWLITFEQIRRHDPLAANYLSFMASTR</sequence>
<proteinExistence type="predicted"/>
<evidence type="ECO:0000259" key="2">
    <source>
        <dbReference type="Pfam" id="PF00931"/>
    </source>
</evidence>
<keyword evidence="4" id="KW-1185">Reference proteome</keyword>
<dbReference type="InterPro" id="IPR002182">
    <property type="entry name" value="NB-ARC"/>
</dbReference>
<organism evidence="3 4">
    <name type="scientific">Sporothrix bragantina</name>
    <dbReference type="NCBI Taxonomy" id="671064"/>
    <lineage>
        <taxon>Eukaryota</taxon>
        <taxon>Fungi</taxon>
        <taxon>Dikarya</taxon>
        <taxon>Ascomycota</taxon>
        <taxon>Pezizomycotina</taxon>
        <taxon>Sordariomycetes</taxon>
        <taxon>Sordariomycetidae</taxon>
        <taxon>Ophiostomatales</taxon>
        <taxon>Ophiostomataceae</taxon>
        <taxon>Sporothrix</taxon>
    </lineage>
</organism>
<dbReference type="Proteomes" id="UP001642406">
    <property type="component" value="Unassembled WGS sequence"/>
</dbReference>
<dbReference type="Pfam" id="PF00931">
    <property type="entry name" value="NB-ARC"/>
    <property type="match status" value="1"/>
</dbReference>
<feature type="region of interest" description="Disordered" evidence="1">
    <location>
        <begin position="185"/>
        <end position="204"/>
    </location>
</feature>
<reference evidence="3 4" key="1">
    <citation type="submission" date="2024-01" db="EMBL/GenBank/DDBJ databases">
        <authorList>
            <person name="Allen C."/>
            <person name="Tagirdzhanova G."/>
        </authorList>
    </citation>
    <scope>NUCLEOTIDE SEQUENCE [LARGE SCALE GENOMIC DNA]</scope>
</reference>
<feature type="domain" description="NB-ARC" evidence="2">
    <location>
        <begin position="234"/>
        <end position="401"/>
    </location>
</feature>
<dbReference type="PANTHER" id="PTHR46082">
    <property type="entry name" value="ATP/GTP-BINDING PROTEIN-RELATED"/>
    <property type="match status" value="1"/>
</dbReference>
<evidence type="ECO:0000313" key="3">
    <source>
        <dbReference type="EMBL" id="CAK7237594.1"/>
    </source>
</evidence>
<feature type="compositionally biased region" description="Basic and acidic residues" evidence="1">
    <location>
        <begin position="186"/>
        <end position="195"/>
    </location>
</feature>
<dbReference type="InterPro" id="IPR053137">
    <property type="entry name" value="NLR-like"/>
</dbReference>
<accession>A0ABP0CZM4</accession>
<name>A0ABP0CZM4_9PEZI</name>
<evidence type="ECO:0000256" key="1">
    <source>
        <dbReference type="SAM" id="MobiDB-lite"/>
    </source>
</evidence>
<comment type="caution">
    <text evidence="3">The sequence shown here is derived from an EMBL/GenBank/DDBJ whole genome shotgun (WGS) entry which is preliminary data.</text>
</comment>
<dbReference type="Gene3D" id="3.40.50.300">
    <property type="entry name" value="P-loop containing nucleotide triphosphate hydrolases"/>
    <property type="match status" value="1"/>
</dbReference>
<dbReference type="PANTHER" id="PTHR46082:SF6">
    <property type="entry name" value="AAA+ ATPASE DOMAIN-CONTAINING PROTEIN-RELATED"/>
    <property type="match status" value="1"/>
</dbReference>
<dbReference type="InterPro" id="IPR027417">
    <property type="entry name" value="P-loop_NTPase"/>
</dbReference>
<protein>
    <recommendedName>
        <fullName evidence="2">NB-ARC domain-containing protein</fullName>
    </recommendedName>
</protein>
<gene>
    <name evidence="3" type="ORF">SBRCBS47491_010034</name>
</gene>
<dbReference type="SUPFAM" id="SSF52540">
    <property type="entry name" value="P-loop containing nucleoside triphosphate hydrolases"/>
    <property type="match status" value="1"/>
</dbReference>
<feature type="region of interest" description="Disordered" evidence="1">
    <location>
        <begin position="1"/>
        <end position="22"/>
    </location>
</feature>
<dbReference type="EMBL" id="CAWUHC010000194">
    <property type="protein sequence ID" value="CAK7237594.1"/>
    <property type="molecule type" value="Genomic_DNA"/>
</dbReference>